<evidence type="ECO:0000256" key="30">
    <source>
        <dbReference type="PIRSR" id="PIRSR000439-1"/>
    </source>
</evidence>
<keyword evidence="12 32" id="KW-0812">Transmembrane</keyword>
<dbReference type="GO" id="GO:0005789">
    <property type="term" value="C:endoplasmic reticulum membrane"/>
    <property type="evidence" value="ECO:0007669"/>
    <property type="project" value="UniProtKB-SubCell"/>
</dbReference>
<keyword evidence="16 29" id="KW-0012">Acyltransferase</keyword>
<comment type="catalytic activity">
    <reaction evidence="5">
        <text>2-(9Z-octadecenoyl)-glycerol + hexadecanoyl-CoA = 1-hexadecanoyl-2-(9Z-octadecenoyl)-sn-glycerol + CoA</text>
        <dbReference type="Rhea" id="RHEA:38071"/>
        <dbReference type="ChEBI" id="CHEBI:57287"/>
        <dbReference type="ChEBI" id="CHEBI:57379"/>
        <dbReference type="ChEBI" id="CHEBI:73990"/>
        <dbReference type="ChEBI" id="CHEBI:75466"/>
    </reaction>
    <physiologicalReaction direction="left-to-right" evidence="5">
        <dbReference type="Rhea" id="RHEA:38072"/>
    </physiologicalReaction>
</comment>
<feature type="transmembrane region" description="Helical" evidence="32">
    <location>
        <begin position="152"/>
        <end position="174"/>
    </location>
</feature>
<reference evidence="33 34" key="1">
    <citation type="submission" date="2019-10" db="EMBL/GenBank/DDBJ databases">
        <title>Assembly and Annotation for the nematode Trichostrongylus colubriformis.</title>
        <authorList>
            <person name="Martin J."/>
        </authorList>
    </citation>
    <scope>NUCLEOTIDE SEQUENCE [LARGE SCALE GENOMIC DNA]</scope>
    <source>
        <strain evidence="33">G859</strain>
        <tissue evidence="33">Whole worm</tissue>
    </source>
</reference>
<evidence type="ECO:0000256" key="23">
    <source>
        <dbReference type="ARBA" id="ARBA00048614"/>
    </source>
</evidence>
<name>A0AAN8ERZ0_TRICO</name>
<comment type="catalytic activity">
    <reaction evidence="4">
        <text>hexadecane-1,2-diol + 2 hexadecanoyl-CoA = 1,2-O,O-dihexadecanoyl-1,2-hexadecanediol + 2 CoA</text>
        <dbReference type="Rhea" id="RHEA:38211"/>
        <dbReference type="ChEBI" id="CHEBI:57287"/>
        <dbReference type="ChEBI" id="CHEBI:57379"/>
        <dbReference type="ChEBI" id="CHEBI:75586"/>
        <dbReference type="ChEBI" id="CHEBI:75608"/>
    </reaction>
    <physiologicalReaction direction="left-to-right" evidence="4">
        <dbReference type="Rhea" id="RHEA:38212"/>
    </physiologicalReaction>
</comment>
<evidence type="ECO:0000256" key="1">
    <source>
        <dbReference type="ARBA" id="ARBA00000174"/>
    </source>
</evidence>
<comment type="catalytic activity">
    <reaction evidence="26">
        <text>hexadecan-1-ol + hexadecanoyl-CoA = hexadecyl hexadecanoate + CoA</text>
        <dbReference type="Rhea" id="RHEA:38167"/>
        <dbReference type="ChEBI" id="CHEBI:16125"/>
        <dbReference type="ChEBI" id="CHEBI:57287"/>
        <dbReference type="ChEBI" id="CHEBI:57379"/>
        <dbReference type="ChEBI" id="CHEBI:75584"/>
    </reaction>
    <physiologicalReaction direction="left-to-right" evidence="26">
        <dbReference type="Rhea" id="RHEA:38168"/>
    </physiologicalReaction>
</comment>
<dbReference type="PANTHER" id="PTHR10408:SF7">
    <property type="entry name" value="DIACYLGLYCEROL O-ACYLTRANSFERASE 1"/>
    <property type="match status" value="1"/>
</dbReference>
<evidence type="ECO:0000256" key="21">
    <source>
        <dbReference type="ARBA" id="ARBA00048096"/>
    </source>
</evidence>
<evidence type="ECO:0000256" key="29">
    <source>
        <dbReference type="PIRNR" id="PIRNR000439"/>
    </source>
</evidence>
<comment type="catalytic activity">
    <reaction evidence="18">
        <text>1,2-di-(9Z-octadecenoyl)-sn-glycerol + (9Z)-octadecenoyl-CoA = 1,2,3-tri-(9Z-octadecenoyl)-glycerol + CoA</text>
        <dbReference type="Rhea" id="RHEA:38219"/>
        <dbReference type="ChEBI" id="CHEBI:52333"/>
        <dbReference type="ChEBI" id="CHEBI:53753"/>
        <dbReference type="ChEBI" id="CHEBI:57287"/>
        <dbReference type="ChEBI" id="CHEBI:57387"/>
    </reaction>
    <physiologicalReaction direction="left-to-right" evidence="18">
        <dbReference type="Rhea" id="RHEA:38220"/>
    </physiologicalReaction>
</comment>
<comment type="catalytic activity">
    <reaction evidence="19">
        <text>1-O-(9Z-octadecyl)-3-(9Z-octadecenoyl)-glycerol + (9Z)-octadecenoyl-CoA = 1-O-(9Z-octadecenyl)-2,3-di-(9Z-octadecenoyl)glycerol + CoA</text>
        <dbReference type="Rhea" id="RHEA:55344"/>
        <dbReference type="ChEBI" id="CHEBI:57287"/>
        <dbReference type="ChEBI" id="CHEBI:57387"/>
        <dbReference type="ChEBI" id="CHEBI:138735"/>
        <dbReference type="ChEBI" id="CHEBI:197429"/>
    </reaction>
    <physiologicalReaction direction="left-to-right" evidence="19">
        <dbReference type="Rhea" id="RHEA:55345"/>
    </physiologicalReaction>
</comment>
<keyword evidence="14 32" id="KW-1133">Transmembrane helix</keyword>
<comment type="catalytic activity">
    <reaction evidence="6">
        <text>1,2-di-(9Z-octadecenoyl)-sn-glycerol + hexadecanoyl-CoA = 1,2-di-(9Z)-octadecenoyl-3-hexadecanoyl-sn-glycerol + CoA</text>
        <dbReference type="Rhea" id="RHEA:38163"/>
        <dbReference type="ChEBI" id="CHEBI:52333"/>
        <dbReference type="ChEBI" id="CHEBI:57287"/>
        <dbReference type="ChEBI" id="CHEBI:57379"/>
        <dbReference type="ChEBI" id="CHEBI:75583"/>
    </reaction>
    <physiologicalReaction direction="left-to-right" evidence="6">
        <dbReference type="Rhea" id="RHEA:38164"/>
    </physiologicalReaction>
</comment>
<evidence type="ECO:0000256" key="14">
    <source>
        <dbReference type="ARBA" id="ARBA00022989"/>
    </source>
</evidence>
<comment type="catalytic activity">
    <reaction evidence="7">
        <text>all-trans-retinol + hexadecanoyl-CoA = all-trans-retinyl hexadecanoate + CoA</text>
        <dbReference type="Rhea" id="RHEA:38175"/>
        <dbReference type="ChEBI" id="CHEBI:17336"/>
        <dbReference type="ChEBI" id="CHEBI:17616"/>
        <dbReference type="ChEBI" id="CHEBI:57287"/>
        <dbReference type="ChEBI" id="CHEBI:57379"/>
    </reaction>
    <physiologicalReaction direction="left-to-right" evidence="7">
        <dbReference type="Rhea" id="RHEA:38176"/>
    </physiologicalReaction>
</comment>
<feature type="transmembrane region" description="Helical" evidence="32">
    <location>
        <begin position="181"/>
        <end position="203"/>
    </location>
</feature>
<comment type="catalytic activity">
    <reaction evidence="3">
        <text>13-cis-retinol + hexadecanoyl-CoA = 13-cis-retinyl hexadecanoate + CoA</text>
        <dbReference type="Rhea" id="RHEA:55296"/>
        <dbReference type="ChEBI" id="CHEBI:45479"/>
        <dbReference type="ChEBI" id="CHEBI:57287"/>
        <dbReference type="ChEBI" id="CHEBI:57379"/>
        <dbReference type="ChEBI" id="CHEBI:138722"/>
    </reaction>
    <physiologicalReaction direction="left-to-right" evidence="3">
        <dbReference type="Rhea" id="RHEA:55297"/>
    </physiologicalReaction>
</comment>
<dbReference type="AlphaFoldDB" id="A0AAN8ERZ0"/>
<evidence type="ECO:0000256" key="18">
    <source>
        <dbReference type="ARBA" id="ARBA00047367"/>
    </source>
</evidence>
<dbReference type="Proteomes" id="UP001331761">
    <property type="component" value="Unassembled WGS sequence"/>
</dbReference>
<dbReference type="InterPro" id="IPR014371">
    <property type="entry name" value="Oat_ACAT_DAG_ARE"/>
</dbReference>
<evidence type="ECO:0000313" key="33">
    <source>
        <dbReference type="EMBL" id="KAK5964792.1"/>
    </source>
</evidence>
<dbReference type="InterPro" id="IPR004299">
    <property type="entry name" value="MBOAT_fam"/>
</dbReference>
<comment type="catalytic activity">
    <reaction evidence="22">
        <text>2-(9Z-octadecenoyl)-glycerol + (9Z)-octadecenoyl-CoA = 1,2-di-(9Z-octadecenoyl)-sn-glycerol + CoA</text>
        <dbReference type="Rhea" id="RHEA:37911"/>
        <dbReference type="ChEBI" id="CHEBI:52333"/>
        <dbReference type="ChEBI" id="CHEBI:57287"/>
        <dbReference type="ChEBI" id="CHEBI:57387"/>
        <dbReference type="ChEBI" id="CHEBI:73990"/>
    </reaction>
    <physiologicalReaction direction="left-to-right" evidence="22">
        <dbReference type="Rhea" id="RHEA:37912"/>
    </physiologicalReaction>
</comment>
<organism evidence="33 34">
    <name type="scientific">Trichostrongylus colubriformis</name>
    <name type="common">Black scour worm</name>
    <dbReference type="NCBI Taxonomy" id="6319"/>
    <lineage>
        <taxon>Eukaryota</taxon>
        <taxon>Metazoa</taxon>
        <taxon>Ecdysozoa</taxon>
        <taxon>Nematoda</taxon>
        <taxon>Chromadorea</taxon>
        <taxon>Rhabditida</taxon>
        <taxon>Rhabditina</taxon>
        <taxon>Rhabditomorpha</taxon>
        <taxon>Strongyloidea</taxon>
        <taxon>Trichostrongylidae</taxon>
        <taxon>Trichostrongylus</taxon>
    </lineage>
</organism>
<evidence type="ECO:0000256" key="27">
    <source>
        <dbReference type="ARBA" id="ARBA00049168"/>
    </source>
</evidence>
<evidence type="ECO:0000256" key="28">
    <source>
        <dbReference type="ARBA" id="ARBA00049549"/>
    </source>
</evidence>
<evidence type="ECO:0000256" key="13">
    <source>
        <dbReference type="ARBA" id="ARBA00022824"/>
    </source>
</evidence>
<comment type="catalytic activity">
    <reaction evidence="27">
        <text>1-(9Z-octadecenoyl)-glycerol + (9Z)-octadecenoyl-CoA = 1,2-di-(9Z-octadecenoyl)-glycerol + CoA</text>
        <dbReference type="Rhea" id="RHEA:37915"/>
        <dbReference type="ChEBI" id="CHEBI:52323"/>
        <dbReference type="ChEBI" id="CHEBI:57287"/>
        <dbReference type="ChEBI" id="CHEBI:57387"/>
        <dbReference type="ChEBI" id="CHEBI:75342"/>
    </reaction>
    <physiologicalReaction direction="left-to-right" evidence="27">
        <dbReference type="Rhea" id="RHEA:37916"/>
    </physiologicalReaction>
</comment>
<comment type="catalytic activity">
    <reaction evidence="23">
        <text>1-octadecanoyl-2-(5Z,8Z,11Z,14Z-eicosatetraenoyl)-sn-glycerol + (9Z)-octadecenoyl-CoA = 1-octadecanoyl-2-(5Z,8Z,11Z,14Z)-eicosatetraenoyl-3-(9Z)-octadecenoyl-sn-glycerol + CoA</text>
        <dbReference type="Rhea" id="RHEA:38307"/>
        <dbReference type="ChEBI" id="CHEBI:57287"/>
        <dbReference type="ChEBI" id="CHEBI:57387"/>
        <dbReference type="ChEBI" id="CHEBI:75728"/>
        <dbReference type="ChEBI" id="CHEBI:75729"/>
    </reaction>
    <physiologicalReaction direction="left-to-right" evidence="23">
        <dbReference type="Rhea" id="RHEA:38308"/>
    </physiologicalReaction>
</comment>
<comment type="catalytic activity">
    <reaction evidence="2">
        <text>all-trans-retinol + an acyl-CoA = an all-trans-retinyl ester + CoA</text>
        <dbReference type="Rhea" id="RHEA:11488"/>
        <dbReference type="ChEBI" id="CHEBI:17336"/>
        <dbReference type="ChEBI" id="CHEBI:57287"/>
        <dbReference type="ChEBI" id="CHEBI:58342"/>
        <dbReference type="ChEBI" id="CHEBI:63410"/>
        <dbReference type="EC" id="2.3.1.76"/>
    </reaction>
    <physiologicalReaction direction="left-to-right" evidence="2">
        <dbReference type="Rhea" id="RHEA:11489"/>
    </physiologicalReaction>
</comment>
<accession>A0AAN8ERZ0</accession>
<evidence type="ECO:0000256" key="7">
    <source>
        <dbReference type="ARBA" id="ARBA00001764"/>
    </source>
</evidence>
<protein>
    <recommendedName>
        <fullName evidence="29">O-acyltransferase</fullName>
    </recommendedName>
</protein>
<dbReference type="PANTHER" id="PTHR10408">
    <property type="entry name" value="STEROL O-ACYLTRANSFERASE"/>
    <property type="match status" value="1"/>
</dbReference>
<evidence type="ECO:0000256" key="20">
    <source>
        <dbReference type="ARBA" id="ARBA00047807"/>
    </source>
</evidence>
<evidence type="ECO:0000256" key="3">
    <source>
        <dbReference type="ARBA" id="ARBA00000895"/>
    </source>
</evidence>
<comment type="subunit">
    <text evidence="17">Homodimer or homotetramer; both forms have similar enzymatic activities.</text>
</comment>
<evidence type="ECO:0000256" key="8">
    <source>
        <dbReference type="ARBA" id="ARBA00004477"/>
    </source>
</evidence>
<evidence type="ECO:0000256" key="10">
    <source>
        <dbReference type="ARBA" id="ARBA00009010"/>
    </source>
</evidence>
<comment type="catalytic activity">
    <reaction evidence="1">
        <text>hexadecane-1,2-diol + hexadecanoyl-CoA = 2-hydroxyhexadecyl hexadecanoate + CoA</text>
        <dbReference type="Rhea" id="RHEA:38171"/>
        <dbReference type="ChEBI" id="CHEBI:57287"/>
        <dbReference type="ChEBI" id="CHEBI:57379"/>
        <dbReference type="ChEBI" id="CHEBI:75586"/>
        <dbReference type="ChEBI" id="CHEBI:75587"/>
    </reaction>
    <physiologicalReaction direction="left-to-right" evidence="1">
        <dbReference type="Rhea" id="RHEA:38172"/>
    </physiologicalReaction>
</comment>
<evidence type="ECO:0000256" key="16">
    <source>
        <dbReference type="ARBA" id="ARBA00023315"/>
    </source>
</evidence>
<gene>
    <name evidence="33" type="ORF">GCK32_000470</name>
</gene>
<keyword evidence="11 29" id="KW-0808">Transferase</keyword>
<feature type="transmembrane region" description="Helical" evidence="32">
    <location>
        <begin position="326"/>
        <end position="348"/>
    </location>
</feature>
<evidence type="ECO:0000256" key="9">
    <source>
        <dbReference type="ARBA" id="ARBA00005175"/>
    </source>
</evidence>
<dbReference type="GO" id="GO:0050252">
    <property type="term" value="F:retinol O-fatty-acyltransferase activity"/>
    <property type="evidence" value="ECO:0007669"/>
    <property type="project" value="UniProtKB-EC"/>
</dbReference>
<evidence type="ECO:0000256" key="6">
    <source>
        <dbReference type="ARBA" id="ARBA00001349"/>
    </source>
</evidence>
<dbReference type="PIRSF" id="PIRSF000439">
    <property type="entry name" value="Oat_ACAT_DAG_ARE"/>
    <property type="match status" value="1"/>
</dbReference>
<comment type="pathway">
    <text evidence="9">Lipid metabolism; glycerolipid metabolism.</text>
</comment>
<evidence type="ECO:0000256" key="24">
    <source>
        <dbReference type="ARBA" id="ARBA00048634"/>
    </source>
</evidence>
<proteinExistence type="inferred from homology"/>
<sequence length="651" mass="75591">MIGLPEEELRRRHPSSASKTSSNGSSASNGAGVTRKLSFAQMRKEESAKGPCEKIVHRPQDSLFSSSSGWTNYRGFFNLAMLLLIVSNGRVALENLIKYGILISPIQWMSFMLEEASIWNWPNFAMVLLSNTTIIVVFLMEKVLEKGYLSNYFAAVFYSILIPAHLAIPAVFTLVLKGNPLCSVCALSVFVVESLKLVSYIHVNYWCRCARLDKAIETKKKDDAARHEMSPPEMASLYPASLNLCNLYYFMFAPTLCYELRFPRSVRRRKIFLIKRFTELVFLSFLIAALVQQWIVPIVHNSMRPLNEMEFGRSLERLLKLAIPNIVIWLIGFYTLFHAMLNFVAEILKFADREFYRDFWNSETIQYFWRTWNIPVHRWAARHIYFPMMRNKYNKFSAMIVVFFVSAFFHEYLVSIPLHMFRLWAYYGMMAQIPLSLITDYVVKGGRAGNVIVWLSLIVGQPLAILMYFHDWQFSYCIVVVFLKTWGLRARLFTSGKLRFVMISMYKTSFKDQTYFLYWLPDPKVLGVCNGINEVYELAVSEKQRAEFVNVSETILSSVWSESMSKKLFTISSVLCNSHCTISFTTKRTFVLNVNHDLSRLAFIMEEMLKCIESFIVEKNQQKLLKAKKTVPEVPVKRRKVPKKAIEWDED</sequence>
<keyword evidence="15 29" id="KW-0472">Membrane</keyword>
<evidence type="ECO:0000256" key="32">
    <source>
        <dbReference type="SAM" id="Phobius"/>
    </source>
</evidence>
<comment type="subcellular location">
    <subcellularLocation>
        <location evidence="8 29">Endoplasmic reticulum membrane</location>
        <topology evidence="8 29">Multi-pass membrane protein</topology>
    </subcellularLocation>
</comment>
<comment type="catalytic activity">
    <reaction evidence="28">
        <text>1,3-di-(9Z-octadecenoyl)-glycerol + (9Z)-octadecenoyl-CoA = 1,2,3-tri-(9Z-octadecenoyl)-glycerol + CoA</text>
        <dbReference type="Rhea" id="RHEA:38435"/>
        <dbReference type="ChEBI" id="CHEBI:53753"/>
        <dbReference type="ChEBI" id="CHEBI:57287"/>
        <dbReference type="ChEBI" id="CHEBI:57387"/>
        <dbReference type="ChEBI" id="CHEBI:75735"/>
    </reaction>
    <physiologicalReaction direction="left-to-right" evidence="28">
        <dbReference type="Rhea" id="RHEA:38436"/>
    </physiologicalReaction>
</comment>
<keyword evidence="34" id="KW-1185">Reference proteome</keyword>
<evidence type="ECO:0000256" key="2">
    <source>
        <dbReference type="ARBA" id="ARBA00000633"/>
    </source>
</evidence>
<evidence type="ECO:0000256" key="11">
    <source>
        <dbReference type="ARBA" id="ARBA00022679"/>
    </source>
</evidence>
<dbReference type="InterPro" id="IPR027251">
    <property type="entry name" value="Diacylglycerol_acylTrfase1"/>
</dbReference>
<feature type="transmembrane region" description="Helical" evidence="32">
    <location>
        <begin position="450"/>
        <end position="467"/>
    </location>
</feature>
<feature type="region of interest" description="Disordered" evidence="31">
    <location>
        <begin position="1"/>
        <end position="33"/>
    </location>
</feature>
<comment type="similarity">
    <text evidence="10 29">Belongs to the membrane-bound acyltransferase family. Sterol o-acyltransferase subfamily.</text>
</comment>
<evidence type="ECO:0000256" key="26">
    <source>
        <dbReference type="ARBA" id="ARBA00048907"/>
    </source>
</evidence>
<keyword evidence="13 29" id="KW-0256">Endoplasmic reticulum</keyword>
<evidence type="ECO:0000256" key="12">
    <source>
        <dbReference type="ARBA" id="ARBA00022692"/>
    </source>
</evidence>
<evidence type="ECO:0000256" key="22">
    <source>
        <dbReference type="ARBA" id="ARBA00048135"/>
    </source>
</evidence>
<dbReference type="GO" id="GO:0004144">
    <property type="term" value="F:diacylglycerol O-acyltransferase activity"/>
    <property type="evidence" value="ECO:0007669"/>
    <property type="project" value="UniProtKB-EC"/>
</dbReference>
<feature type="compositionally biased region" description="Low complexity" evidence="31">
    <location>
        <begin position="15"/>
        <end position="32"/>
    </location>
</feature>
<dbReference type="EMBL" id="WIXE01025352">
    <property type="protein sequence ID" value="KAK5964792.1"/>
    <property type="molecule type" value="Genomic_DNA"/>
</dbReference>
<evidence type="ECO:0000256" key="4">
    <source>
        <dbReference type="ARBA" id="ARBA00001118"/>
    </source>
</evidence>
<comment type="catalytic activity">
    <reaction evidence="24">
        <text>an acyl-CoA + a 1,2-diacyl-sn-glycerol = a triacyl-sn-glycerol + CoA</text>
        <dbReference type="Rhea" id="RHEA:10868"/>
        <dbReference type="ChEBI" id="CHEBI:17815"/>
        <dbReference type="ChEBI" id="CHEBI:57287"/>
        <dbReference type="ChEBI" id="CHEBI:58342"/>
        <dbReference type="ChEBI" id="CHEBI:64615"/>
        <dbReference type="EC" id="2.3.1.20"/>
    </reaction>
    <physiologicalReaction direction="left-to-right" evidence="24">
        <dbReference type="Rhea" id="RHEA:10869"/>
    </physiologicalReaction>
</comment>
<dbReference type="PIRSF" id="PIRSF500231">
    <property type="entry name" value="Oat_dag"/>
    <property type="match status" value="1"/>
</dbReference>
<comment type="catalytic activity">
    <reaction evidence="20">
        <text>1-O-(9Z-octadecenyl)-glycerol + (9Z)-octadecenoyl-CoA = 1-O-(9Z-octadecyl)-3-(9Z-octadecenoyl)-glycerol + CoA</text>
        <dbReference type="Rhea" id="RHEA:55340"/>
        <dbReference type="ChEBI" id="CHEBI:34116"/>
        <dbReference type="ChEBI" id="CHEBI:57287"/>
        <dbReference type="ChEBI" id="CHEBI:57387"/>
        <dbReference type="ChEBI" id="CHEBI:197429"/>
    </reaction>
    <physiologicalReaction direction="left-to-right" evidence="20">
        <dbReference type="Rhea" id="RHEA:55341"/>
    </physiologicalReaction>
</comment>
<comment type="catalytic activity">
    <reaction evidence="25">
        <text>1,2-di-(9Z-octadecenoyl)-glycerol + (9Z)-octadecenoate + H(+) = 1,2,3-tri-(9Z-octadecenoyl)-glycerol + H2O</text>
        <dbReference type="Rhea" id="RHEA:38379"/>
        <dbReference type="ChEBI" id="CHEBI:15377"/>
        <dbReference type="ChEBI" id="CHEBI:15378"/>
        <dbReference type="ChEBI" id="CHEBI:30823"/>
        <dbReference type="ChEBI" id="CHEBI:52323"/>
        <dbReference type="ChEBI" id="CHEBI:53753"/>
    </reaction>
    <physiologicalReaction direction="left-to-right" evidence="25">
        <dbReference type="Rhea" id="RHEA:38380"/>
    </physiologicalReaction>
</comment>
<evidence type="ECO:0000256" key="31">
    <source>
        <dbReference type="SAM" id="MobiDB-lite"/>
    </source>
</evidence>
<feature type="active site" evidence="30">
    <location>
        <position position="410"/>
    </location>
</feature>
<evidence type="ECO:0000256" key="5">
    <source>
        <dbReference type="ARBA" id="ARBA00001313"/>
    </source>
</evidence>
<feature type="transmembrane region" description="Helical" evidence="32">
    <location>
        <begin position="280"/>
        <end position="299"/>
    </location>
</feature>
<evidence type="ECO:0000256" key="15">
    <source>
        <dbReference type="ARBA" id="ARBA00023136"/>
    </source>
</evidence>
<comment type="catalytic activity">
    <reaction evidence="21">
        <text>2,3-di-(9Z)-octadecenoyl-sn-glycerol + (9Z)-octadecenoyl-CoA = 1,2,3-tri-(9Z-octadecenoyl)-glycerol + CoA</text>
        <dbReference type="Rhea" id="RHEA:38439"/>
        <dbReference type="ChEBI" id="CHEBI:53753"/>
        <dbReference type="ChEBI" id="CHEBI:57287"/>
        <dbReference type="ChEBI" id="CHEBI:57387"/>
        <dbReference type="ChEBI" id="CHEBI:75824"/>
    </reaction>
    <physiologicalReaction direction="left-to-right" evidence="21">
        <dbReference type="Rhea" id="RHEA:38440"/>
    </physiologicalReaction>
</comment>
<comment type="caution">
    <text evidence="33">The sequence shown here is derived from an EMBL/GenBank/DDBJ whole genome shotgun (WGS) entry which is preliminary data.</text>
</comment>
<evidence type="ECO:0000256" key="19">
    <source>
        <dbReference type="ARBA" id="ARBA00047609"/>
    </source>
</evidence>
<evidence type="ECO:0000313" key="34">
    <source>
        <dbReference type="Proteomes" id="UP001331761"/>
    </source>
</evidence>
<dbReference type="Pfam" id="PF03062">
    <property type="entry name" value="MBOAT"/>
    <property type="match status" value="1"/>
</dbReference>
<evidence type="ECO:0000256" key="25">
    <source>
        <dbReference type="ARBA" id="ARBA00048728"/>
    </source>
</evidence>
<feature type="transmembrane region" description="Helical" evidence="32">
    <location>
        <begin position="118"/>
        <end position="140"/>
    </location>
</feature>
<feature type="transmembrane region" description="Helical" evidence="32">
    <location>
        <begin position="396"/>
        <end position="418"/>
    </location>
</feature>
<evidence type="ECO:0000256" key="17">
    <source>
        <dbReference type="ARBA" id="ARBA00023610"/>
    </source>
</evidence>
<dbReference type="GO" id="GO:0019432">
    <property type="term" value="P:triglyceride biosynthetic process"/>
    <property type="evidence" value="ECO:0007669"/>
    <property type="project" value="InterPro"/>
</dbReference>
<feature type="transmembrane region" description="Helical" evidence="32">
    <location>
        <begin position="424"/>
        <end position="443"/>
    </location>
</feature>